<keyword evidence="18" id="KW-0594">Phospholipid biosynthesis</keyword>
<feature type="binding site" evidence="23">
    <location>
        <position position="78"/>
    </location>
    <ligand>
        <name>a divalent metal cation</name>
        <dbReference type="ChEBI" id="CHEBI:60240"/>
    </ligand>
</feature>
<keyword evidence="5" id="KW-1003">Cell membrane</keyword>
<keyword evidence="16 24" id="KW-0443">Lipid metabolism</keyword>
<dbReference type="InterPro" id="IPR000829">
    <property type="entry name" value="DAGK"/>
</dbReference>
<feature type="binding site" evidence="22">
    <location>
        <position position="11"/>
    </location>
    <ligand>
        <name>ATP</name>
        <dbReference type="ChEBI" id="CHEBI:30616"/>
    </ligand>
</feature>
<feature type="binding site" evidence="21">
    <location>
        <begin position="114"/>
        <end position="119"/>
    </location>
    <ligand>
        <name>substrate</name>
    </ligand>
</feature>
<evidence type="ECO:0000256" key="2">
    <source>
        <dbReference type="ARBA" id="ARBA00005967"/>
    </source>
</evidence>
<dbReference type="InterPro" id="IPR036945">
    <property type="entry name" value="DAGK_sf"/>
</dbReference>
<feature type="binding site" evidence="21">
    <location>
        <begin position="32"/>
        <end position="36"/>
    </location>
    <ligand>
        <name>substrate</name>
    </ligand>
</feature>
<comment type="cofactor">
    <cofactor evidence="23">
        <name>Mg(2+)</name>
        <dbReference type="ChEBI" id="CHEBI:18420"/>
    </cofactor>
    <text evidence="23">Mn(2+), Zn(2+), Cd(2+) and Co(2+) support activity to lesser extents.</text>
</comment>
<comment type="similarity">
    <text evidence="2 24">Belongs to the bacterial diacylglycerol kinase family.</text>
</comment>
<evidence type="ECO:0000256" key="16">
    <source>
        <dbReference type="ARBA" id="ARBA00023098"/>
    </source>
</evidence>
<evidence type="ECO:0000256" key="7">
    <source>
        <dbReference type="ARBA" id="ARBA00022519"/>
    </source>
</evidence>
<feature type="transmembrane region" description="Helical" evidence="24">
    <location>
        <begin position="31"/>
        <end position="51"/>
    </location>
</feature>
<reference evidence="25" key="1">
    <citation type="submission" date="2022-07" db="EMBL/GenBank/DDBJ databases">
        <title>Complete genome sequence of Salinispirillum sp. LH10-3-1 capable of multiple carbohydrate inversion isolated from a soda lake.</title>
        <authorList>
            <person name="Liu J."/>
            <person name="Zhai Y."/>
            <person name="Zhang H."/>
            <person name="Yang H."/>
            <person name="Qu J."/>
            <person name="Li J."/>
        </authorList>
    </citation>
    <scope>NUCLEOTIDE SEQUENCE</scope>
    <source>
        <strain evidence="25">LH 10-3-1</strain>
    </source>
</reference>
<evidence type="ECO:0000256" key="14">
    <source>
        <dbReference type="ARBA" id="ARBA00022842"/>
    </source>
</evidence>
<protein>
    <recommendedName>
        <fullName evidence="4 24">Diacylglycerol kinase</fullName>
        <ecNumber evidence="3 24">2.7.1.107</ecNumber>
    </recommendedName>
</protein>
<dbReference type="InterPro" id="IPR033718">
    <property type="entry name" value="DAGK_prok"/>
</dbReference>
<dbReference type="GO" id="GO:0004143">
    <property type="term" value="F:ATP-dependent diacylglycerol kinase activity"/>
    <property type="evidence" value="ECO:0007669"/>
    <property type="project" value="UniProtKB-EC"/>
</dbReference>
<keyword evidence="8 24" id="KW-0808">Transferase</keyword>
<dbReference type="GO" id="GO:0046872">
    <property type="term" value="F:metal ion binding"/>
    <property type="evidence" value="ECO:0007669"/>
    <property type="project" value="UniProtKB-KW"/>
</dbReference>
<keyword evidence="6" id="KW-0444">Lipid biosynthesis</keyword>
<evidence type="ECO:0000256" key="13">
    <source>
        <dbReference type="ARBA" id="ARBA00022840"/>
    </source>
</evidence>
<feature type="binding site" evidence="21">
    <location>
        <position position="71"/>
    </location>
    <ligand>
        <name>substrate</name>
    </ligand>
</feature>
<feature type="binding site" evidence="22">
    <location>
        <position position="18"/>
    </location>
    <ligand>
        <name>ATP</name>
        <dbReference type="ChEBI" id="CHEBI:30616"/>
    </ligand>
</feature>
<keyword evidence="10 23" id="KW-0479">Metal-binding</keyword>
<evidence type="ECO:0000256" key="10">
    <source>
        <dbReference type="ARBA" id="ARBA00022723"/>
    </source>
</evidence>
<keyword evidence="15 24" id="KW-1133">Transmembrane helix</keyword>
<comment type="catalytic activity">
    <reaction evidence="24">
        <text>a 1,2-diacyl-sn-glycerol + ATP = a 1,2-diacyl-sn-glycero-3-phosphate + ADP + H(+)</text>
        <dbReference type="Rhea" id="RHEA:10272"/>
        <dbReference type="ChEBI" id="CHEBI:15378"/>
        <dbReference type="ChEBI" id="CHEBI:17815"/>
        <dbReference type="ChEBI" id="CHEBI:30616"/>
        <dbReference type="ChEBI" id="CHEBI:58608"/>
        <dbReference type="ChEBI" id="CHEBI:456216"/>
        <dbReference type="EC" id="2.7.1.107"/>
    </reaction>
</comment>
<keyword evidence="14 23" id="KW-0460">Magnesium</keyword>
<feature type="binding site" evidence="23">
    <location>
        <position position="30"/>
    </location>
    <ligand>
        <name>a divalent metal cation</name>
        <dbReference type="ChEBI" id="CHEBI:60240"/>
    </ligand>
</feature>
<dbReference type="EMBL" id="CP101717">
    <property type="protein sequence ID" value="WLD58617.1"/>
    <property type="molecule type" value="Genomic_DNA"/>
</dbReference>
<feature type="binding site" evidence="22">
    <location>
        <begin position="96"/>
        <end position="97"/>
    </location>
    <ligand>
        <name>ATP</name>
        <dbReference type="ChEBI" id="CHEBI:30616"/>
    </ligand>
</feature>
<gene>
    <name evidence="25" type="ORF">NFC81_02195</name>
</gene>
<evidence type="ECO:0000256" key="21">
    <source>
        <dbReference type="PIRSR" id="PIRSR600829-2"/>
    </source>
</evidence>
<dbReference type="EC" id="2.7.1.107" evidence="3 24"/>
<evidence type="ECO:0000256" key="15">
    <source>
        <dbReference type="ARBA" id="ARBA00022989"/>
    </source>
</evidence>
<evidence type="ECO:0000256" key="11">
    <source>
        <dbReference type="ARBA" id="ARBA00022741"/>
    </source>
</evidence>
<evidence type="ECO:0000256" key="23">
    <source>
        <dbReference type="PIRSR" id="PIRSR600829-4"/>
    </source>
</evidence>
<organism evidence="25">
    <name type="scientific">Salinispirillum sp. LH 10-3-1</name>
    <dbReference type="NCBI Taxonomy" id="2952525"/>
    <lineage>
        <taxon>Bacteria</taxon>
        <taxon>Pseudomonadati</taxon>
        <taxon>Pseudomonadota</taxon>
        <taxon>Gammaproteobacteria</taxon>
        <taxon>Oceanospirillales</taxon>
        <taxon>Saccharospirillaceae</taxon>
        <taxon>Salinispirillum</taxon>
    </lineage>
</organism>
<evidence type="ECO:0000256" key="6">
    <source>
        <dbReference type="ARBA" id="ARBA00022516"/>
    </source>
</evidence>
<dbReference type="Gene3D" id="1.10.287.3610">
    <property type="match status" value="1"/>
</dbReference>
<feature type="binding site" evidence="21">
    <location>
        <position position="11"/>
    </location>
    <ligand>
        <name>substrate</name>
    </ligand>
</feature>
<feature type="binding site" evidence="22">
    <location>
        <position position="30"/>
    </location>
    <ligand>
        <name>ATP</name>
        <dbReference type="ChEBI" id="CHEBI:30616"/>
    </ligand>
</feature>
<dbReference type="PROSITE" id="PS01069">
    <property type="entry name" value="DAGK_PROKAR"/>
    <property type="match status" value="1"/>
</dbReference>
<feature type="active site" description="Proton acceptor" evidence="20">
    <location>
        <position position="71"/>
    </location>
</feature>
<dbReference type="Pfam" id="PF01219">
    <property type="entry name" value="DAGK_prokar"/>
    <property type="match status" value="1"/>
</dbReference>
<dbReference type="PANTHER" id="PTHR34299">
    <property type="entry name" value="DIACYLGLYCEROL KINASE"/>
    <property type="match status" value="1"/>
</dbReference>
<accession>A0AB38YHB0</accession>
<dbReference type="PANTHER" id="PTHR34299:SF1">
    <property type="entry name" value="DIACYLGLYCEROL KINASE"/>
    <property type="match status" value="1"/>
</dbReference>
<feature type="binding site" evidence="21">
    <location>
        <position position="100"/>
    </location>
    <ligand>
        <name>substrate</name>
    </ligand>
</feature>
<keyword evidence="19 24" id="KW-1208">Phospholipid metabolism</keyword>
<feature type="binding site" evidence="22">
    <location>
        <position position="78"/>
    </location>
    <ligand>
        <name>ATP</name>
        <dbReference type="ChEBI" id="CHEBI:30616"/>
    </ligand>
</feature>
<comment type="caution">
    <text evidence="24">Lacks conserved residue(s) required for the propagation of feature annotation.</text>
</comment>
<evidence type="ECO:0000256" key="18">
    <source>
        <dbReference type="ARBA" id="ARBA00023209"/>
    </source>
</evidence>
<dbReference type="GO" id="GO:0006654">
    <property type="term" value="P:phosphatidic acid biosynthetic process"/>
    <property type="evidence" value="ECO:0007669"/>
    <property type="project" value="InterPro"/>
</dbReference>
<dbReference type="CDD" id="cd14264">
    <property type="entry name" value="DAGK_IM"/>
    <property type="match status" value="1"/>
</dbReference>
<dbReference type="GO" id="GO:0005886">
    <property type="term" value="C:plasma membrane"/>
    <property type="evidence" value="ECO:0007669"/>
    <property type="project" value="UniProtKB-SubCell"/>
</dbReference>
<keyword evidence="7 24" id="KW-0997">Cell inner membrane</keyword>
<keyword evidence="13 22" id="KW-0067">ATP-binding</keyword>
<sequence>MGKPGTTGLQRIINATRYSMLGFRAAYRNEAAFRQELLLVACAVLAAAFLADTLLQWLLLVGTGLLVLIVELLNSAIEAVVDHASPEWHELAGRAKDMGSAAVFTSLMLMALTWGVVVWETQILGRFVG</sequence>
<keyword evidence="11 22" id="KW-0547">Nucleotide-binding</keyword>
<comment type="function">
    <text evidence="24">Catalyzes the ATP-dependent phosphorylation of sn-l,2-diacylglycerol (DAG) to phosphatidic acid. Involved in the recycling of diacylglycerol produced as a by-product during membrane-derived oligosaccharide (MDO) biosynthesis.</text>
</comment>
<dbReference type="RefSeq" id="WP_304995903.1">
    <property type="nucleotide sequence ID" value="NZ_CP101717.1"/>
</dbReference>
<evidence type="ECO:0000256" key="22">
    <source>
        <dbReference type="PIRSR" id="PIRSR600829-3"/>
    </source>
</evidence>
<feature type="transmembrane region" description="Helical" evidence="24">
    <location>
        <begin position="98"/>
        <end position="119"/>
    </location>
</feature>
<keyword evidence="12 24" id="KW-0418">Kinase</keyword>
<name>A0AB38YHB0_9GAMM</name>
<evidence type="ECO:0000256" key="9">
    <source>
        <dbReference type="ARBA" id="ARBA00022692"/>
    </source>
</evidence>
<keyword evidence="9 24" id="KW-0812">Transmembrane</keyword>
<evidence type="ECO:0000256" key="17">
    <source>
        <dbReference type="ARBA" id="ARBA00023136"/>
    </source>
</evidence>
<evidence type="ECO:0000256" key="19">
    <source>
        <dbReference type="ARBA" id="ARBA00023264"/>
    </source>
</evidence>
<evidence type="ECO:0000256" key="12">
    <source>
        <dbReference type="ARBA" id="ARBA00022777"/>
    </source>
</evidence>
<evidence type="ECO:0000256" key="20">
    <source>
        <dbReference type="PIRSR" id="PIRSR600829-1"/>
    </source>
</evidence>
<evidence type="ECO:0000256" key="3">
    <source>
        <dbReference type="ARBA" id="ARBA00012133"/>
    </source>
</evidence>
<evidence type="ECO:0000256" key="4">
    <source>
        <dbReference type="ARBA" id="ARBA00017575"/>
    </source>
</evidence>
<dbReference type="AlphaFoldDB" id="A0AB38YHB0"/>
<evidence type="ECO:0000313" key="25">
    <source>
        <dbReference type="EMBL" id="WLD58617.1"/>
    </source>
</evidence>
<evidence type="ECO:0000256" key="1">
    <source>
        <dbReference type="ARBA" id="ARBA00004429"/>
    </source>
</evidence>
<keyword evidence="17 24" id="KW-0472">Membrane</keyword>
<proteinExistence type="inferred from homology"/>
<dbReference type="GO" id="GO:0005524">
    <property type="term" value="F:ATP binding"/>
    <property type="evidence" value="ECO:0007669"/>
    <property type="project" value="UniProtKB-KW"/>
</dbReference>
<evidence type="ECO:0000256" key="24">
    <source>
        <dbReference type="RuleBase" id="RU363065"/>
    </source>
</evidence>
<evidence type="ECO:0000256" key="8">
    <source>
        <dbReference type="ARBA" id="ARBA00022679"/>
    </source>
</evidence>
<feature type="binding site" evidence="22">
    <location>
        <begin position="87"/>
        <end position="89"/>
    </location>
    <ligand>
        <name>ATP</name>
        <dbReference type="ChEBI" id="CHEBI:30616"/>
    </ligand>
</feature>
<evidence type="ECO:0000256" key="5">
    <source>
        <dbReference type="ARBA" id="ARBA00022475"/>
    </source>
</evidence>
<comment type="subcellular location">
    <subcellularLocation>
        <location evidence="1 24">Cell inner membrane</location>
        <topology evidence="1 24">Multi-pass membrane protein</topology>
    </subcellularLocation>
</comment>